<protein>
    <submittedName>
        <fullName evidence="2">60S ribosomal export protein nmd3</fullName>
    </submittedName>
</protein>
<feature type="compositionally biased region" description="Low complexity" evidence="1">
    <location>
        <begin position="1019"/>
        <end position="1033"/>
    </location>
</feature>
<feature type="compositionally biased region" description="Low complexity" evidence="1">
    <location>
        <begin position="1163"/>
        <end position="1176"/>
    </location>
</feature>
<feature type="region of interest" description="Disordered" evidence="1">
    <location>
        <begin position="745"/>
        <end position="765"/>
    </location>
</feature>
<evidence type="ECO:0000313" key="2">
    <source>
        <dbReference type="EMBL" id="CAK9049256.1"/>
    </source>
</evidence>
<feature type="region of interest" description="Disordered" evidence="1">
    <location>
        <begin position="959"/>
        <end position="1214"/>
    </location>
</feature>
<feature type="region of interest" description="Disordered" evidence="1">
    <location>
        <begin position="688"/>
        <end position="708"/>
    </location>
</feature>
<dbReference type="Proteomes" id="UP001642464">
    <property type="component" value="Unassembled WGS sequence"/>
</dbReference>
<gene>
    <name evidence="2" type="ORF">SCF082_LOCUS27307</name>
</gene>
<feature type="compositionally biased region" description="Low complexity" evidence="1">
    <location>
        <begin position="1194"/>
        <end position="1204"/>
    </location>
</feature>
<feature type="compositionally biased region" description="Low complexity" evidence="1">
    <location>
        <begin position="779"/>
        <end position="795"/>
    </location>
</feature>
<feature type="compositionally biased region" description="Basic and acidic residues" evidence="1">
    <location>
        <begin position="923"/>
        <end position="935"/>
    </location>
</feature>
<feature type="compositionally biased region" description="Basic and acidic residues" evidence="1">
    <location>
        <begin position="1054"/>
        <end position="1076"/>
    </location>
</feature>
<feature type="compositionally biased region" description="Acidic residues" evidence="1">
    <location>
        <begin position="1101"/>
        <end position="1118"/>
    </location>
</feature>
<feature type="compositionally biased region" description="Polar residues" evidence="1">
    <location>
        <begin position="936"/>
        <end position="945"/>
    </location>
</feature>
<reference evidence="2 3" key="1">
    <citation type="submission" date="2024-02" db="EMBL/GenBank/DDBJ databases">
        <authorList>
            <person name="Chen Y."/>
            <person name="Shah S."/>
            <person name="Dougan E. K."/>
            <person name="Thang M."/>
            <person name="Chan C."/>
        </authorList>
    </citation>
    <scope>NUCLEOTIDE SEQUENCE [LARGE SCALE GENOMIC DNA]</scope>
</reference>
<feature type="compositionally biased region" description="Basic and acidic residues" evidence="1">
    <location>
        <begin position="1005"/>
        <end position="1017"/>
    </location>
</feature>
<feature type="region of interest" description="Disordered" evidence="1">
    <location>
        <begin position="779"/>
        <end position="816"/>
    </location>
</feature>
<evidence type="ECO:0000313" key="3">
    <source>
        <dbReference type="Proteomes" id="UP001642464"/>
    </source>
</evidence>
<organism evidence="2 3">
    <name type="scientific">Durusdinium trenchii</name>
    <dbReference type="NCBI Taxonomy" id="1381693"/>
    <lineage>
        <taxon>Eukaryota</taxon>
        <taxon>Sar</taxon>
        <taxon>Alveolata</taxon>
        <taxon>Dinophyceae</taxon>
        <taxon>Suessiales</taxon>
        <taxon>Symbiodiniaceae</taxon>
        <taxon>Durusdinium</taxon>
    </lineage>
</organism>
<evidence type="ECO:0000256" key="1">
    <source>
        <dbReference type="SAM" id="MobiDB-lite"/>
    </source>
</evidence>
<dbReference type="EMBL" id="CAXAMM010021112">
    <property type="protein sequence ID" value="CAK9049256.1"/>
    <property type="molecule type" value="Genomic_DNA"/>
</dbReference>
<feature type="compositionally biased region" description="Basic and acidic residues" evidence="1">
    <location>
        <begin position="1119"/>
        <end position="1140"/>
    </location>
</feature>
<accession>A0ABP0MCP2</accession>
<keyword evidence="3" id="KW-1185">Reference proteome</keyword>
<sequence>MFTKPRGGLKQSPTAPLWPMPLPYHFGRQSLDCDGDELAFRKAINLQVGYLNFLHLNRCVTPPWWICGPRPLTSGQQDVISRLRRLSGAWKKMGVIKADAMGRVAAKQERQEEVLRELLVFAESNVADVKKYQKSRCRIQNGKPVNERVKVVGKLSKGDMTGAQVIVADRIKMEGRPVFDPLPFLDEKSKRLYEDPLSCGIAPSIPDLCPPRVRVHADLDEKVKLLRLLESTGRLGFRSKADIVEGFGNGLFCVPKSTKVDRLILDGRPANLLQSPPNQFIMTMASPNAILGMHLLPGEKLLMTGDDLSNFFYTFRVNERRISRNFLDWKIPIYVAKGFSSFPEALQEEPYVYACLASLAMGDSAACEYAQTSHLAMALQCGALQSHELLTIHGKTPRCNTVGGIIIDDFCLLEKVPIDSSDSPDSNDRRSRMHDMYTKVGLQAHPDKGFSQQEVASFWGADVDGLEGLVRGTLIRAASLVWVTAEVAKLGVCSISLLEVLAGGFVSLFGFRRRMLCLLDYVYSLQGGRNQRDIISLPKPAIDELWSLVILCPLAVTDLRANFSDRIFMVDASNWGDAVVSAELSAGLQSEMHRHSLSRSCWTKMLTPFKAMLRGKGTLSPNDELPGDEEPFTEHPVWEVAARGLNYKLDWKQRAKNGRHINLGELRSYLKAESLSSASCGGDVRVAIGSDSQAKNPGPRKVAARKEKDPLDLDNVELIRPQTNAIGRANWEKFLVWAKGEINDAEADDTAGGDDEGGEEEELEDDQPIEVHEMEATEAPDPALAAAETAATASPGERPTPRESQPPAEPTPEKVLNNANNFHSVKVESDGYECRLCSAFAPDLNLLKSVPCVRGDSSSTSKKSNAGALREELDKLKKLKELQKLQNHYAWLLDQQKSSRGLPKSFVPATGIDNVDTQLISPEKTEKTIHVREESPQSVATTVQKGSIWAPTPDSVLAEEAAVKAEEAPAEHDGPAIEQPAALEKPKESDQGTEMVPVEVNSHQTETKPDAPKEKLGETPTAVMAAATPTGVAEDQPKADESAEPGKGTSQSEASREEQQEIDGPKEGTDHDDRSKKPSPTMPVAPEGLKKIDPIGPKDQIEEEEPKEHDQPEEDQPEAEVKDEKKTSAENEQRRPEEPRAGASARAKAAEAKAGRVRRAKAAPKQAAKAKAAPVAGSKRGHKDSDSKSKASKKSSAYHAAVKAGRAAGKSEDECKELGRICSRGVNVVQGSAELARG</sequence>
<comment type="caution">
    <text evidence="2">The sequence shown here is derived from an EMBL/GenBank/DDBJ whole genome shotgun (WGS) entry which is preliminary data.</text>
</comment>
<feature type="compositionally biased region" description="Basic and acidic residues" evidence="1">
    <location>
        <begin position="961"/>
        <end position="975"/>
    </location>
</feature>
<name>A0ABP0MCP2_9DINO</name>
<proteinExistence type="predicted"/>
<feature type="region of interest" description="Disordered" evidence="1">
    <location>
        <begin position="921"/>
        <end position="946"/>
    </location>
</feature>